<dbReference type="EMBL" id="CAEZTS010000137">
    <property type="protein sequence ID" value="CAB4586757.1"/>
    <property type="molecule type" value="Genomic_DNA"/>
</dbReference>
<proteinExistence type="predicted"/>
<accession>A0A6J6FEM9</accession>
<organism evidence="1">
    <name type="scientific">freshwater metagenome</name>
    <dbReference type="NCBI Taxonomy" id="449393"/>
    <lineage>
        <taxon>unclassified sequences</taxon>
        <taxon>metagenomes</taxon>
        <taxon>ecological metagenomes</taxon>
    </lineage>
</organism>
<name>A0A6J6FEM9_9ZZZZ</name>
<reference evidence="1" key="1">
    <citation type="submission" date="2020-05" db="EMBL/GenBank/DDBJ databases">
        <authorList>
            <person name="Chiriac C."/>
            <person name="Salcher M."/>
            <person name="Ghai R."/>
            <person name="Kavagutti S V."/>
        </authorList>
    </citation>
    <scope>NUCLEOTIDE SEQUENCE</scope>
</reference>
<protein>
    <submittedName>
        <fullName evidence="1">Unannotated protein</fullName>
    </submittedName>
</protein>
<evidence type="ECO:0000313" key="1">
    <source>
        <dbReference type="EMBL" id="CAB4586757.1"/>
    </source>
</evidence>
<sequence length="232" mass="25002">MIPEVDLLRMHLQFGEQQRKVAPVLGGEIALVTVVQDVDGDGAQHARRFLRHAHDVAHGGLVDLTGEADVVTMTPQSVVGVRRPVHLRVHVQSERHHVGGLAHQRAHGPRVVHHQLLVGIDVQHPLGGDGIEGDVARGREVVTPWLVRDAGSEGFGDGHRVVGASGVDHHDLVAELPDRTQTTPKMLGFVLDDDRRRDQRTSNGHLTVGIVPDTVTGVTGVVVVVELLDPDG</sequence>
<gene>
    <name evidence="1" type="ORF">UFOPK1722_01403</name>
</gene>
<dbReference type="AlphaFoldDB" id="A0A6J6FEM9"/>